<dbReference type="AlphaFoldDB" id="A0AAD9Q2M3"/>
<feature type="region of interest" description="Disordered" evidence="1">
    <location>
        <begin position="72"/>
        <end position="134"/>
    </location>
</feature>
<name>A0AAD9Q2M3_ACRCE</name>
<proteinExistence type="predicted"/>
<gene>
    <name evidence="2" type="ORF">P5673_025026</name>
</gene>
<reference evidence="2" key="2">
    <citation type="journal article" date="2023" name="Science">
        <title>Genomic signatures of disease resistance in endangered staghorn corals.</title>
        <authorList>
            <person name="Vollmer S.V."/>
            <person name="Selwyn J.D."/>
            <person name="Despard B.A."/>
            <person name="Roesel C.L."/>
        </authorList>
    </citation>
    <scope>NUCLEOTIDE SEQUENCE</scope>
    <source>
        <strain evidence="2">K2</strain>
    </source>
</reference>
<keyword evidence="3" id="KW-1185">Reference proteome</keyword>
<sequence length="157" mass="17516">MLSATKAHLCAAFMTWAGISSTEESPLWPGDILTQKCPTAQWELLQVHIGKFADEFVMTEFDIEKTWQEQLEQRRKQRDQQRPSIDSSTAQMLDVDQAGNAQDARIPATRGEQQIPNIGSSVTQMPCSDQAGHAQDARIPGILKEVSSINQFSHSFN</sequence>
<evidence type="ECO:0000313" key="2">
    <source>
        <dbReference type="EMBL" id="KAK2553541.1"/>
    </source>
</evidence>
<organism evidence="2 3">
    <name type="scientific">Acropora cervicornis</name>
    <name type="common">Staghorn coral</name>
    <dbReference type="NCBI Taxonomy" id="6130"/>
    <lineage>
        <taxon>Eukaryota</taxon>
        <taxon>Metazoa</taxon>
        <taxon>Cnidaria</taxon>
        <taxon>Anthozoa</taxon>
        <taxon>Hexacorallia</taxon>
        <taxon>Scleractinia</taxon>
        <taxon>Astrocoeniina</taxon>
        <taxon>Acroporidae</taxon>
        <taxon>Acropora</taxon>
    </lineage>
</organism>
<feature type="compositionally biased region" description="Polar residues" evidence="1">
    <location>
        <begin position="82"/>
        <end position="91"/>
    </location>
</feature>
<feature type="compositionally biased region" description="Polar residues" evidence="1">
    <location>
        <begin position="111"/>
        <end position="127"/>
    </location>
</feature>
<reference evidence="2" key="1">
    <citation type="journal article" date="2023" name="G3 (Bethesda)">
        <title>Whole genome assembly and annotation of the endangered Caribbean coral Acropora cervicornis.</title>
        <authorList>
            <person name="Selwyn J.D."/>
            <person name="Vollmer S.V."/>
        </authorList>
    </citation>
    <scope>NUCLEOTIDE SEQUENCE</scope>
    <source>
        <strain evidence="2">K2</strain>
    </source>
</reference>
<evidence type="ECO:0000313" key="3">
    <source>
        <dbReference type="Proteomes" id="UP001249851"/>
    </source>
</evidence>
<accession>A0AAD9Q2M3</accession>
<dbReference type="Proteomes" id="UP001249851">
    <property type="component" value="Unassembled WGS sequence"/>
</dbReference>
<feature type="compositionally biased region" description="Basic and acidic residues" evidence="1">
    <location>
        <begin position="72"/>
        <end position="81"/>
    </location>
</feature>
<protein>
    <submittedName>
        <fullName evidence="2">Uncharacterized protein</fullName>
    </submittedName>
</protein>
<comment type="caution">
    <text evidence="2">The sequence shown here is derived from an EMBL/GenBank/DDBJ whole genome shotgun (WGS) entry which is preliminary data.</text>
</comment>
<dbReference type="EMBL" id="JARQWQ010000076">
    <property type="protein sequence ID" value="KAK2553541.1"/>
    <property type="molecule type" value="Genomic_DNA"/>
</dbReference>
<evidence type="ECO:0000256" key="1">
    <source>
        <dbReference type="SAM" id="MobiDB-lite"/>
    </source>
</evidence>